<dbReference type="Proteomes" id="UP001458880">
    <property type="component" value="Unassembled WGS sequence"/>
</dbReference>
<evidence type="ECO:0000313" key="3">
    <source>
        <dbReference type="Proteomes" id="UP001458880"/>
    </source>
</evidence>
<protein>
    <submittedName>
        <fullName evidence="2">Collagen triple helix repeat (20 copies)</fullName>
    </submittedName>
</protein>
<proteinExistence type="predicted"/>
<keyword evidence="2" id="KW-0176">Collagen</keyword>
<evidence type="ECO:0000313" key="2">
    <source>
        <dbReference type="EMBL" id="KAK9680633.1"/>
    </source>
</evidence>
<dbReference type="InterPro" id="IPR008160">
    <property type="entry name" value="Collagen"/>
</dbReference>
<dbReference type="EMBL" id="JASPKY010000881">
    <property type="protein sequence ID" value="KAK9680633.1"/>
    <property type="molecule type" value="Genomic_DNA"/>
</dbReference>
<sequence length="465" mass="51096">MKQININIAVNNNILYLEAQDNNATIGTMWDSEVQQLVFTKNESLADRSMMLYIQPQHSDWQEVNLGTANEYTLTNALTQKERFTLQVAFWTGDGYRWGSTNALEFKLAKAPQDGSVPKDLETPYRFLLNNAVVKAEVIDNSYVFYNVDGGKVFTLLSDAGKSAYEVAVEEGYTGTVAEWLESLKGEKGDQGIQGVQGDKGDAGEQGIQGEKGDKGDTGETGADGYTPVAGVDYYTAAEQEVFVAEITDDVTANVSTDVSAIQESVEAVNDSLTNNYGGTNLLPGTKDFSGISNKTWITTETYRGFDVVHCDQSSEAVTSYVNPVDYDKAVEVESDGWYTLSFWAKGTGLFRSYCWANGEGTVQTGLSSSGVIITDPNGMVSTTVSEEWKRYWISWKMKTELTESILRSPIPCRVYGGNDIYMCGVMFERGKYAHDWDYSPKDITTVNEDLVKIKAAIVALGGSI</sequence>
<comment type="caution">
    <text evidence="2">The sequence shown here is derived from an EMBL/GenBank/DDBJ whole genome shotgun (WGS) entry which is preliminary data.</text>
</comment>
<feature type="region of interest" description="Disordered" evidence="1">
    <location>
        <begin position="189"/>
        <end position="222"/>
    </location>
</feature>
<dbReference type="AlphaFoldDB" id="A0AAW1HW06"/>
<dbReference type="Gene3D" id="2.60.120.260">
    <property type="entry name" value="Galactose-binding domain-like"/>
    <property type="match status" value="1"/>
</dbReference>
<evidence type="ECO:0000256" key="1">
    <source>
        <dbReference type="SAM" id="MobiDB-lite"/>
    </source>
</evidence>
<dbReference type="Gene3D" id="1.20.5.320">
    <property type="entry name" value="6-Phosphogluconate Dehydrogenase, domain 3"/>
    <property type="match status" value="1"/>
</dbReference>
<organism evidence="2 3">
    <name type="scientific">Popillia japonica</name>
    <name type="common">Japanese beetle</name>
    <dbReference type="NCBI Taxonomy" id="7064"/>
    <lineage>
        <taxon>Eukaryota</taxon>
        <taxon>Metazoa</taxon>
        <taxon>Ecdysozoa</taxon>
        <taxon>Arthropoda</taxon>
        <taxon>Hexapoda</taxon>
        <taxon>Insecta</taxon>
        <taxon>Pterygota</taxon>
        <taxon>Neoptera</taxon>
        <taxon>Endopterygota</taxon>
        <taxon>Coleoptera</taxon>
        <taxon>Polyphaga</taxon>
        <taxon>Scarabaeiformia</taxon>
        <taxon>Scarabaeidae</taxon>
        <taxon>Rutelinae</taxon>
        <taxon>Popillia</taxon>
    </lineage>
</organism>
<dbReference type="GO" id="GO:0005581">
    <property type="term" value="C:collagen trimer"/>
    <property type="evidence" value="ECO:0007669"/>
    <property type="project" value="UniProtKB-KW"/>
</dbReference>
<name>A0AAW1HW06_POPJA</name>
<accession>A0AAW1HW06</accession>
<dbReference type="Pfam" id="PF01391">
    <property type="entry name" value="Collagen"/>
    <property type="match status" value="1"/>
</dbReference>
<reference evidence="2 3" key="1">
    <citation type="journal article" date="2024" name="BMC Genomics">
        <title>De novo assembly and annotation of Popillia japonica's genome with initial clues to its potential as an invasive pest.</title>
        <authorList>
            <person name="Cucini C."/>
            <person name="Boschi S."/>
            <person name="Funari R."/>
            <person name="Cardaioli E."/>
            <person name="Iannotti N."/>
            <person name="Marturano G."/>
            <person name="Paoli F."/>
            <person name="Bruttini M."/>
            <person name="Carapelli A."/>
            <person name="Frati F."/>
            <person name="Nardi F."/>
        </authorList>
    </citation>
    <scope>NUCLEOTIDE SEQUENCE [LARGE SCALE GENOMIC DNA]</scope>
    <source>
        <strain evidence="2">DMR45628</strain>
    </source>
</reference>
<gene>
    <name evidence="2" type="ORF">QE152_g38929</name>
</gene>
<keyword evidence="3" id="KW-1185">Reference proteome</keyword>